<accession>A0A9D1RGA7</accession>
<keyword evidence="1" id="KW-0489">Methyltransferase</keyword>
<dbReference type="InterPro" id="IPR029063">
    <property type="entry name" value="SAM-dependent_MTases_sf"/>
</dbReference>
<dbReference type="PIRSF" id="PIRSF018637">
    <property type="entry name" value="TrmK"/>
    <property type="match status" value="1"/>
</dbReference>
<comment type="caution">
    <text evidence="1">The sequence shown here is derived from an EMBL/GenBank/DDBJ whole genome shotgun (WGS) entry which is preliminary data.</text>
</comment>
<name>A0A9D1RGA7_9FIRM</name>
<dbReference type="GO" id="GO:0032259">
    <property type="term" value="P:methylation"/>
    <property type="evidence" value="ECO:0007669"/>
    <property type="project" value="UniProtKB-KW"/>
</dbReference>
<evidence type="ECO:0000313" key="2">
    <source>
        <dbReference type="Proteomes" id="UP000824205"/>
    </source>
</evidence>
<reference evidence="1" key="2">
    <citation type="submission" date="2021-04" db="EMBL/GenBank/DDBJ databases">
        <authorList>
            <person name="Gilroy R."/>
        </authorList>
    </citation>
    <scope>NUCLEOTIDE SEQUENCE</scope>
    <source>
        <strain evidence="1">421</strain>
    </source>
</reference>
<dbReference type="GO" id="GO:0160105">
    <property type="term" value="F:tRNA (adenine(22)-N1)-methyltransferase activity"/>
    <property type="evidence" value="ECO:0007669"/>
    <property type="project" value="InterPro"/>
</dbReference>
<dbReference type="Gene3D" id="3.40.50.150">
    <property type="entry name" value="Vaccinia Virus protein VP39"/>
    <property type="match status" value="1"/>
</dbReference>
<evidence type="ECO:0000313" key="1">
    <source>
        <dbReference type="EMBL" id="HIW86092.1"/>
    </source>
</evidence>
<dbReference type="PANTHER" id="PTHR38451">
    <property type="entry name" value="TRNA (ADENINE(22)-N(1))-METHYLTRANSFERASE"/>
    <property type="match status" value="1"/>
</dbReference>
<dbReference type="AlphaFoldDB" id="A0A9D1RGA7"/>
<dbReference type="SUPFAM" id="SSF53335">
    <property type="entry name" value="S-adenosyl-L-methionine-dependent methyltransferases"/>
    <property type="match status" value="1"/>
</dbReference>
<dbReference type="InterPro" id="IPR006901">
    <property type="entry name" value="TrmK"/>
</dbReference>
<dbReference type="PANTHER" id="PTHR38451:SF1">
    <property type="entry name" value="TRNA (ADENINE(22)-N(1))-METHYLTRANSFERASE"/>
    <property type="match status" value="1"/>
</dbReference>
<sequence length="212" mass="23809">MIVLSERLKAVAALVRKGSRLADIGCDHGFLPVYLVLGGHILFAVASDINAGPLSACRSLVEKYSLQDKIECVLSDGLENIEFHEFQDVCICGMGGELMASILENAEQSKTPGVHYIFNPMTHPEKLREYLCKNGFEIGTDFIVRDGEHAYSIFDAYYTGEKKAYPVSYYFLGNIKDFSDKGYFESLLRYLKNKQKSGFDYSDIIDQIEAKL</sequence>
<dbReference type="Proteomes" id="UP000824205">
    <property type="component" value="Unassembled WGS sequence"/>
</dbReference>
<keyword evidence="1" id="KW-0808">Transferase</keyword>
<proteinExistence type="predicted"/>
<reference evidence="1" key="1">
    <citation type="journal article" date="2021" name="PeerJ">
        <title>Extensive microbial diversity within the chicken gut microbiome revealed by metagenomics and culture.</title>
        <authorList>
            <person name="Gilroy R."/>
            <person name="Ravi A."/>
            <person name="Getino M."/>
            <person name="Pursley I."/>
            <person name="Horton D.L."/>
            <person name="Alikhan N.F."/>
            <person name="Baker D."/>
            <person name="Gharbi K."/>
            <person name="Hall N."/>
            <person name="Watson M."/>
            <person name="Adriaenssens E.M."/>
            <person name="Foster-Nyarko E."/>
            <person name="Jarju S."/>
            <person name="Secka A."/>
            <person name="Antonio M."/>
            <person name="Oren A."/>
            <person name="Chaudhuri R.R."/>
            <person name="La Ragione R."/>
            <person name="Hildebrand F."/>
            <person name="Pallen M.J."/>
        </authorList>
    </citation>
    <scope>NUCLEOTIDE SEQUENCE</scope>
    <source>
        <strain evidence="1">421</strain>
    </source>
</reference>
<dbReference type="Pfam" id="PF12847">
    <property type="entry name" value="Methyltransf_18"/>
    <property type="match status" value="1"/>
</dbReference>
<gene>
    <name evidence="1" type="ORF">IAA48_06300</name>
</gene>
<dbReference type="EMBL" id="DXGE01000026">
    <property type="protein sequence ID" value="HIW86092.1"/>
    <property type="molecule type" value="Genomic_DNA"/>
</dbReference>
<protein>
    <submittedName>
        <fullName evidence="1">Class I SAM-dependent methyltransferase</fullName>
    </submittedName>
</protein>
<organism evidence="1 2">
    <name type="scientific">Candidatus Eubacterium faecipullorum</name>
    <dbReference type="NCBI Taxonomy" id="2838571"/>
    <lineage>
        <taxon>Bacteria</taxon>
        <taxon>Bacillati</taxon>
        <taxon>Bacillota</taxon>
        <taxon>Clostridia</taxon>
        <taxon>Eubacteriales</taxon>
        <taxon>Eubacteriaceae</taxon>
        <taxon>Eubacterium</taxon>
    </lineage>
</organism>